<gene>
    <name evidence="2" type="ORF">RJ641_000205</name>
</gene>
<dbReference type="Proteomes" id="UP001370490">
    <property type="component" value="Unassembled WGS sequence"/>
</dbReference>
<feature type="region of interest" description="Disordered" evidence="1">
    <location>
        <begin position="1"/>
        <end position="169"/>
    </location>
</feature>
<sequence>MGKERNGSVHGGERNGEDEEQNLTPPKKGRDRSTSKRKKEDESDIEQRSESEPEDDRRRSRSNERTNSKRRSRRRYSDEEDSSDSSSDYSESESGSESESSEESEEERRRRKRRERRWRREREERERKKRRREKEKKKRRREKDEESNKKRRRREKKEKEKGKVGDVTNSWGKYGIIKETDMWNKRPEFSAWLAEVKQVNLESLQNWEEKKLFKDFMEDHNTATFPSKKYYDLDAYHIRKMKKEQKKGYKKAKEIERTVFNDEEQRRQELLQEREKQKGEQVEALKRSMQSGMAQAMKEQAQLREEMAYQYKLGNFEHSYQNGWSTVSFTSAEICGKVQLPS</sequence>
<keyword evidence="3" id="KW-1185">Reference proteome</keyword>
<dbReference type="EMBL" id="JBAMMX010000001">
    <property type="protein sequence ID" value="KAK6946732.1"/>
    <property type="molecule type" value="Genomic_DNA"/>
</dbReference>
<accession>A0AAN8WE76</accession>
<name>A0AAN8WE76_9MAGN</name>
<feature type="compositionally biased region" description="Basic and acidic residues" evidence="1">
    <location>
        <begin position="1"/>
        <end position="15"/>
    </location>
</feature>
<dbReference type="AlphaFoldDB" id="A0AAN8WE76"/>
<dbReference type="PANTHER" id="PTHR34689:SF1">
    <property type="entry name" value="NUCLEIC ACID-BINDING PROTEIN"/>
    <property type="match status" value="1"/>
</dbReference>
<dbReference type="PANTHER" id="PTHR34689">
    <property type="entry name" value="NUCLEIC ACID-BINDING PROTEIN"/>
    <property type="match status" value="1"/>
</dbReference>
<protein>
    <submittedName>
        <fullName evidence="2">Uncharacterized protein</fullName>
    </submittedName>
</protein>
<feature type="region of interest" description="Disordered" evidence="1">
    <location>
        <begin position="272"/>
        <end position="299"/>
    </location>
</feature>
<organism evidence="2 3">
    <name type="scientific">Dillenia turbinata</name>
    <dbReference type="NCBI Taxonomy" id="194707"/>
    <lineage>
        <taxon>Eukaryota</taxon>
        <taxon>Viridiplantae</taxon>
        <taxon>Streptophyta</taxon>
        <taxon>Embryophyta</taxon>
        <taxon>Tracheophyta</taxon>
        <taxon>Spermatophyta</taxon>
        <taxon>Magnoliopsida</taxon>
        <taxon>eudicotyledons</taxon>
        <taxon>Gunneridae</taxon>
        <taxon>Pentapetalae</taxon>
        <taxon>Dilleniales</taxon>
        <taxon>Dilleniaceae</taxon>
        <taxon>Dillenia</taxon>
    </lineage>
</organism>
<comment type="caution">
    <text evidence="2">The sequence shown here is derived from an EMBL/GenBank/DDBJ whole genome shotgun (WGS) entry which is preliminary data.</text>
</comment>
<evidence type="ECO:0000313" key="3">
    <source>
        <dbReference type="Proteomes" id="UP001370490"/>
    </source>
</evidence>
<feature type="compositionally biased region" description="Basic and acidic residues" evidence="1">
    <location>
        <begin position="31"/>
        <end position="67"/>
    </location>
</feature>
<feature type="compositionally biased region" description="Acidic residues" evidence="1">
    <location>
        <begin position="90"/>
        <end position="105"/>
    </location>
</feature>
<reference evidence="2 3" key="1">
    <citation type="submission" date="2023-12" db="EMBL/GenBank/DDBJ databases">
        <title>A high-quality genome assembly for Dillenia turbinata (Dilleniales).</title>
        <authorList>
            <person name="Chanderbali A."/>
        </authorList>
    </citation>
    <scope>NUCLEOTIDE SEQUENCE [LARGE SCALE GENOMIC DNA]</scope>
    <source>
        <strain evidence="2">LSX21</strain>
        <tissue evidence="2">Leaf</tissue>
    </source>
</reference>
<proteinExistence type="predicted"/>
<evidence type="ECO:0000313" key="2">
    <source>
        <dbReference type="EMBL" id="KAK6946732.1"/>
    </source>
</evidence>
<evidence type="ECO:0000256" key="1">
    <source>
        <dbReference type="SAM" id="MobiDB-lite"/>
    </source>
</evidence>
<feature type="compositionally biased region" description="Basic and acidic residues" evidence="1">
    <location>
        <begin position="272"/>
        <end position="286"/>
    </location>
</feature>
<feature type="compositionally biased region" description="Basic residues" evidence="1">
    <location>
        <begin position="127"/>
        <end position="141"/>
    </location>
</feature>